<evidence type="ECO:0000313" key="2">
    <source>
        <dbReference type="EMBL" id="TGV00454.1"/>
    </source>
</evidence>
<keyword evidence="1" id="KW-0472">Membrane</keyword>
<dbReference type="OrthoDB" id="1442756at2"/>
<name>A0A4V3P486_9FLAO</name>
<gene>
    <name evidence="2" type="ORF">EM932_19660</name>
</gene>
<feature type="transmembrane region" description="Helical" evidence="1">
    <location>
        <begin position="12"/>
        <end position="29"/>
    </location>
</feature>
<protein>
    <submittedName>
        <fullName evidence="2">Uncharacterized protein</fullName>
    </submittedName>
</protein>
<keyword evidence="1" id="KW-1133">Transmembrane helix</keyword>
<organism evidence="2 3">
    <name type="scientific">Flavivirga rizhaonensis</name>
    <dbReference type="NCBI Taxonomy" id="2559571"/>
    <lineage>
        <taxon>Bacteria</taxon>
        <taxon>Pseudomonadati</taxon>
        <taxon>Bacteroidota</taxon>
        <taxon>Flavobacteriia</taxon>
        <taxon>Flavobacteriales</taxon>
        <taxon>Flavobacteriaceae</taxon>
        <taxon>Flavivirga</taxon>
    </lineage>
</organism>
<feature type="transmembrane region" description="Helical" evidence="1">
    <location>
        <begin position="35"/>
        <end position="57"/>
    </location>
</feature>
<keyword evidence="1" id="KW-0812">Transmembrane</keyword>
<feature type="transmembrane region" description="Helical" evidence="1">
    <location>
        <begin position="69"/>
        <end position="88"/>
    </location>
</feature>
<feature type="transmembrane region" description="Helical" evidence="1">
    <location>
        <begin position="94"/>
        <end position="115"/>
    </location>
</feature>
<evidence type="ECO:0000256" key="1">
    <source>
        <dbReference type="SAM" id="Phobius"/>
    </source>
</evidence>
<comment type="caution">
    <text evidence="2">The sequence shown here is derived from an EMBL/GenBank/DDBJ whole genome shotgun (WGS) entry which is preliminary data.</text>
</comment>
<dbReference type="Proteomes" id="UP000307602">
    <property type="component" value="Unassembled WGS sequence"/>
</dbReference>
<accession>A0A4V3P486</accession>
<dbReference type="EMBL" id="SRSO01000043">
    <property type="protein sequence ID" value="TGV00454.1"/>
    <property type="molecule type" value="Genomic_DNA"/>
</dbReference>
<keyword evidence="3" id="KW-1185">Reference proteome</keyword>
<reference evidence="2 3" key="1">
    <citation type="submission" date="2019-04" db="EMBL/GenBank/DDBJ databases">
        <authorList>
            <person name="Liu A."/>
        </authorList>
    </citation>
    <scope>NUCLEOTIDE SEQUENCE [LARGE SCALE GENOMIC DNA]</scope>
    <source>
        <strain evidence="2 3">RZ03</strain>
    </source>
</reference>
<dbReference type="RefSeq" id="WP_135878918.1">
    <property type="nucleotide sequence ID" value="NZ_SRSO01000043.1"/>
</dbReference>
<feature type="transmembrane region" description="Helical" evidence="1">
    <location>
        <begin position="136"/>
        <end position="153"/>
    </location>
</feature>
<proteinExistence type="predicted"/>
<evidence type="ECO:0000313" key="3">
    <source>
        <dbReference type="Proteomes" id="UP000307602"/>
    </source>
</evidence>
<dbReference type="AlphaFoldDB" id="A0A4V3P486"/>
<sequence>MNWILKAKHWQIFLLLFPFIILASIDFQGDLGNLYWINLIGFSAILIWLFLLTNELIKIVPKEYGLKINLYYVNAILFFVVYFSAMYLNDGNDVNFSGIYALIGFYIFYAFLQSFGFAGRIIKSMELNRKSKKRESIGYFFLFVFLPIGIWFLQPKINKLTKNIAEEKITTANTV</sequence>